<name>A0A2G8JNE6_STIJA</name>
<dbReference type="PANTHER" id="PTHR35385">
    <property type="entry name" value="PROTEIN B, PUTATIVE-RELATED-RELATED"/>
    <property type="match status" value="1"/>
</dbReference>
<evidence type="ECO:0000313" key="2">
    <source>
        <dbReference type="EMBL" id="PIK37238.1"/>
    </source>
</evidence>
<dbReference type="PANTHER" id="PTHR35385:SF2">
    <property type="entry name" value="PROTEIN B, PUTATIVE-RELATED"/>
    <property type="match status" value="1"/>
</dbReference>
<dbReference type="STRING" id="307972.A0A2G8JNE6"/>
<gene>
    <name evidence="2" type="ORF">BSL78_25930</name>
</gene>
<dbReference type="Proteomes" id="UP000230750">
    <property type="component" value="Unassembled WGS sequence"/>
</dbReference>
<dbReference type="AlphaFoldDB" id="A0A2G8JNE6"/>
<protein>
    <recommendedName>
        <fullName evidence="1">Cyclic nucleotide-binding domain-containing protein</fullName>
    </recommendedName>
</protein>
<dbReference type="EMBL" id="MRZV01001531">
    <property type="protein sequence ID" value="PIK37238.1"/>
    <property type="molecule type" value="Genomic_DNA"/>
</dbReference>
<dbReference type="InterPro" id="IPR000595">
    <property type="entry name" value="cNMP-bd_dom"/>
</dbReference>
<dbReference type="OrthoDB" id="1902038at2759"/>
<dbReference type="PROSITE" id="PS50042">
    <property type="entry name" value="CNMP_BINDING_3"/>
    <property type="match status" value="1"/>
</dbReference>
<accession>A0A2G8JNE6</accession>
<comment type="caution">
    <text evidence="2">The sequence shown here is derived from an EMBL/GenBank/DDBJ whole genome shotgun (WGS) entry which is preliminary data.</text>
</comment>
<sequence>MVCSYEEHGHSIECTIRLPLDTKDDTDVWLKNFQDASFSAWRVSNNYPHCGKKNTYRVDLHCQHNTCPRSLTADQRKGSKNTKCPSKFYIVVKKRPCADVRGRQRSKDVHITSHPTVVNLKWNHNHEITSADTFRKRDVSDATREKLLELFSAGHSPSSAIDTLKYDLQMENNDEDYLRLSADKATCPDLQYCFRFGEAATTSFITNEQAATISFITNEQVATTPSLVMNRLLPPPSLVMNRLLGKYSRSVSLGTNATLCLLR</sequence>
<proteinExistence type="predicted"/>
<evidence type="ECO:0000313" key="3">
    <source>
        <dbReference type="Proteomes" id="UP000230750"/>
    </source>
</evidence>
<evidence type="ECO:0000259" key="1">
    <source>
        <dbReference type="PROSITE" id="PS50042"/>
    </source>
</evidence>
<reference evidence="2 3" key="1">
    <citation type="journal article" date="2017" name="PLoS Biol.">
        <title>The sea cucumber genome provides insights into morphological evolution and visceral regeneration.</title>
        <authorList>
            <person name="Zhang X."/>
            <person name="Sun L."/>
            <person name="Yuan J."/>
            <person name="Sun Y."/>
            <person name="Gao Y."/>
            <person name="Zhang L."/>
            <person name="Li S."/>
            <person name="Dai H."/>
            <person name="Hamel J.F."/>
            <person name="Liu C."/>
            <person name="Yu Y."/>
            <person name="Liu S."/>
            <person name="Lin W."/>
            <person name="Guo K."/>
            <person name="Jin S."/>
            <person name="Xu P."/>
            <person name="Storey K.B."/>
            <person name="Huan P."/>
            <person name="Zhang T."/>
            <person name="Zhou Y."/>
            <person name="Zhang J."/>
            <person name="Lin C."/>
            <person name="Li X."/>
            <person name="Xing L."/>
            <person name="Huo D."/>
            <person name="Sun M."/>
            <person name="Wang L."/>
            <person name="Mercier A."/>
            <person name="Li F."/>
            <person name="Yang H."/>
            <person name="Xiang J."/>
        </authorList>
    </citation>
    <scope>NUCLEOTIDE SEQUENCE [LARGE SCALE GENOMIC DNA]</scope>
    <source>
        <strain evidence="2">Shaxun</strain>
        <tissue evidence="2">Muscle</tissue>
    </source>
</reference>
<feature type="domain" description="Cyclic nucleotide-binding" evidence="1">
    <location>
        <begin position="196"/>
        <end position="250"/>
    </location>
</feature>
<keyword evidence="3" id="KW-1185">Reference proteome</keyword>
<organism evidence="2 3">
    <name type="scientific">Stichopus japonicus</name>
    <name type="common">Sea cucumber</name>
    <dbReference type="NCBI Taxonomy" id="307972"/>
    <lineage>
        <taxon>Eukaryota</taxon>
        <taxon>Metazoa</taxon>
        <taxon>Echinodermata</taxon>
        <taxon>Eleutherozoa</taxon>
        <taxon>Echinozoa</taxon>
        <taxon>Holothuroidea</taxon>
        <taxon>Aspidochirotacea</taxon>
        <taxon>Aspidochirotida</taxon>
        <taxon>Stichopodidae</taxon>
        <taxon>Apostichopus</taxon>
    </lineage>
</organism>